<organism evidence="1 2">
    <name type="scientific">Ambispora leptoticha</name>
    <dbReference type="NCBI Taxonomy" id="144679"/>
    <lineage>
        <taxon>Eukaryota</taxon>
        <taxon>Fungi</taxon>
        <taxon>Fungi incertae sedis</taxon>
        <taxon>Mucoromycota</taxon>
        <taxon>Glomeromycotina</taxon>
        <taxon>Glomeromycetes</taxon>
        <taxon>Archaeosporales</taxon>
        <taxon>Ambisporaceae</taxon>
        <taxon>Ambispora</taxon>
    </lineage>
</organism>
<keyword evidence="2" id="KW-1185">Reference proteome</keyword>
<gene>
    <name evidence="1" type="ORF">ALEPTO_LOCUS11363</name>
</gene>
<name>A0A9N9HMQ7_9GLOM</name>
<accession>A0A9N9HMQ7</accession>
<dbReference type="AlphaFoldDB" id="A0A9N9HMQ7"/>
<evidence type="ECO:0000313" key="2">
    <source>
        <dbReference type="Proteomes" id="UP000789508"/>
    </source>
</evidence>
<dbReference type="Proteomes" id="UP000789508">
    <property type="component" value="Unassembled WGS sequence"/>
</dbReference>
<dbReference type="OrthoDB" id="2393681at2759"/>
<comment type="caution">
    <text evidence="1">The sequence shown here is derived from an EMBL/GenBank/DDBJ whole genome shotgun (WGS) entry which is preliminary data.</text>
</comment>
<proteinExistence type="predicted"/>
<dbReference type="EMBL" id="CAJVPS010017846">
    <property type="protein sequence ID" value="CAG8695313.1"/>
    <property type="molecule type" value="Genomic_DNA"/>
</dbReference>
<evidence type="ECO:0000313" key="1">
    <source>
        <dbReference type="EMBL" id="CAG8695313.1"/>
    </source>
</evidence>
<sequence length="71" mass="7871">MSIHDDSWIEIFASAALESTDIICASPNFHGKPMFSNINVSAKNEENEDINWYGLDIANTQVLPSNGQRTT</sequence>
<reference evidence="1" key="1">
    <citation type="submission" date="2021-06" db="EMBL/GenBank/DDBJ databases">
        <authorList>
            <person name="Kallberg Y."/>
            <person name="Tangrot J."/>
            <person name="Rosling A."/>
        </authorList>
    </citation>
    <scope>NUCLEOTIDE SEQUENCE</scope>
    <source>
        <strain evidence="1">FL130A</strain>
    </source>
</reference>
<protein>
    <submittedName>
        <fullName evidence="1">6816_t:CDS:1</fullName>
    </submittedName>
</protein>